<dbReference type="InterPro" id="IPR014059">
    <property type="entry name" value="TraI/TrwC_relax"/>
</dbReference>
<dbReference type="Gene3D" id="2.30.30.940">
    <property type="match status" value="1"/>
</dbReference>
<feature type="domain" description="TrwC relaxase" evidence="2">
    <location>
        <begin position="12"/>
        <end position="307"/>
    </location>
</feature>
<organism evidence="3 4">
    <name type="scientific">Undibacterium jejuense</name>
    <dbReference type="NCBI Taxonomy" id="1344949"/>
    <lineage>
        <taxon>Bacteria</taxon>
        <taxon>Pseudomonadati</taxon>
        <taxon>Pseudomonadota</taxon>
        <taxon>Betaproteobacteria</taxon>
        <taxon>Burkholderiales</taxon>
        <taxon>Oxalobacteraceae</taxon>
        <taxon>Undibacterium</taxon>
    </lineage>
</organism>
<dbReference type="Pfam" id="PF08751">
    <property type="entry name" value="TrwC"/>
    <property type="match status" value="1"/>
</dbReference>
<reference evidence="3" key="1">
    <citation type="submission" date="2020-08" db="EMBL/GenBank/DDBJ databases">
        <title>Novel species isolated from subtropical streams in China.</title>
        <authorList>
            <person name="Lu H."/>
        </authorList>
    </citation>
    <scope>NUCLEOTIDE SEQUENCE</scope>
    <source>
        <strain evidence="3">KACC 12607</strain>
    </source>
</reference>
<dbReference type="SUPFAM" id="SSF52540">
    <property type="entry name" value="P-loop containing nucleoside triphosphate hydrolases"/>
    <property type="match status" value="2"/>
</dbReference>
<dbReference type="NCBIfam" id="TIGR02686">
    <property type="entry name" value="relax_trwC"/>
    <property type="match status" value="1"/>
</dbReference>
<comment type="caution">
    <text evidence="3">The sequence shown here is derived from an EMBL/GenBank/DDBJ whole genome shotgun (WGS) entry which is preliminary data.</text>
</comment>
<name>A0A923HTA1_9BURK</name>
<evidence type="ECO:0000313" key="4">
    <source>
        <dbReference type="Proteomes" id="UP000634011"/>
    </source>
</evidence>
<dbReference type="EMBL" id="JACOFV010000030">
    <property type="protein sequence ID" value="MBC3864323.1"/>
    <property type="molecule type" value="Genomic_DNA"/>
</dbReference>
<dbReference type="InterPro" id="IPR027417">
    <property type="entry name" value="P-loop_NTPase"/>
</dbReference>
<dbReference type="Pfam" id="PF13604">
    <property type="entry name" value="AAA_30"/>
    <property type="match status" value="1"/>
</dbReference>
<accession>A0A923HTA1</accession>
<dbReference type="Proteomes" id="UP000634011">
    <property type="component" value="Unassembled WGS sequence"/>
</dbReference>
<protein>
    <submittedName>
        <fullName evidence="3">Relaxase domain-containing protein</fullName>
    </submittedName>
</protein>
<sequence>MISKSEISSAVGASKYMTAQASVEYYAGENSPSQWGGKGAEHAGVSGEVKEADLTNILLGKVREVSEGANGQQEEKTVQLGRTKIDQVTGEKAIEHRAGVDFTFAPPKSVSMESEVWGRQDVRDAHEKAVRASMDYLEANAAQYRVKENGIATTVQSDNLTYATFQHATSRAGDPQTHTHVLIANLTYDGDGKARSLSNEKLYDHRTTADAVYKNELASGLQALGYELNYDGRGEFEISGYGKEKLKEFSKRSEEIDAALRERGSNKEQASHEARQVANLATRVEKEAGHSESAEPHRGRWQREASELGIAPAERKTQEIGIDSAKGIVSNAIASWAEREQEFSKKDLVKETMLQSSGRVSSQNLLAEIEKQRESGELVQRTNDRSGARFTTQAAIAGEQWADKQISAGTDAHISVMNKKEFEAALTAFEDRKSREIGNGQEFRLKDEQRNAAYNILTSGDQFSAIQGSPGTGKTTMLEFVREAAESKGWTVQGMSNGASQAETLQKESGIKSSTVASFLSEYSKTNTEPQGIAKTLYINDEASMSGQKDFNSTIAATQHAGAKMVFAGDQDQHQSVAAGAAYERAISNGKMQVSYLVDITRQKTAEAKAPVQSIIAGNHAEAIRMTAKEFSNARTIANNKWEQISANQGDTLTKSQTAQRKEELKQASRQDNLASIRTLAKDYAALSPEDRNKTAVITGTNADRVAINNQIRDELKAQGNLSAGKVINTLKVKDLTTAQRSEASSYQGGDVLIQTSKRGEVAHMKVKQINTRANTITVTKEGKDYEIKAASAVNMQAYVEQQREFSAGDKVAFTQNSGAVKNGTIGTFVKIDDLIMTVDINGKQKEIDLRNYKHIDHGYVMTSHKSQGATVDRTLIHHNVDSGMHGQRESMVNNTRARLKTVTYTQDMDKASKQAEKEVSKTVATKVRRVDKERTLQPRLEGDRSMVQRNEFANNVFAEQLRFSPAKYSDYKEVKQNNNERTNEKTPEKTPEKTLEAAKGKVQERVREREQGIELSM</sequence>
<feature type="region of interest" description="Disordered" evidence="1">
    <location>
        <begin position="971"/>
        <end position="1018"/>
    </location>
</feature>
<dbReference type="InterPro" id="IPR014862">
    <property type="entry name" value="TrwC"/>
</dbReference>
<evidence type="ECO:0000259" key="2">
    <source>
        <dbReference type="Pfam" id="PF08751"/>
    </source>
</evidence>
<dbReference type="AlphaFoldDB" id="A0A923HTA1"/>
<feature type="compositionally biased region" description="Basic and acidic residues" evidence="1">
    <location>
        <begin position="982"/>
        <end position="1018"/>
    </location>
</feature>
<dbReference type="Gene3D" id="3.40.50.300">
    <property type="entry name" value="P-loop containing nucleotide triphosphate hydrolases"/>
    <property type="match status" value="3"/>
</dbReference>
<keyword evidence="4" id="KW-1185">Reference proteome</keyword>
<dbReference type="SUPFAM" id="SSF55464">
    <property type="entry name" value="Origin of replication-binding domain, RBD-like"/>
    <property type="match status" value="1"/>
</dbReference>
<dbReference type="NCBIfam" id="NF041492">
    <property type="entry name" value="MobF"/>
    <property type="match status" value="1"/>
</dbReference>
<evidence type="ECO:0000313" key="3">
    <source>
        <dbReference type="EMBL" id="MBC3864323.1"/>
    </source>
</evidence>
<dbReference type="RefSeq" id="WP_186914288.1">
    <property type="nucleotide sequence ID" value="NZ_JACOFV010000030.1"/>
</dbReference>
<proteinExistence type="predicted"/>
<feature type="compositionally biased region" description="Basic and acidic residues" evidence="1">
    <location>
        <begin position="284"/>
        <end position="306"/>
    </location>
</feature>
<evidence type="ECO:0000256" key="1">
    <source>
        <dbReference type="SAM" id="MobiDB-lite"/>
    </source>
</evidence>
<feature type="region of interest" description="Disordered" evidence="1">
    <location>
        <begin position="284"/>
        <end position="316"/>
    </location>
</feature>
<gene>
    <name evidence="3" type="ORF">H8K32_19665</name>
</gene>